<sequence length="98" mass="11729">MSSSLNIAKSFDLLDLQLILFDSNLCEILFWAKLLIICLNIILILCCCTCLQCFRFQQYRKSKWTDPLFSDKILIQYLKEDSKKTIYQRFRNLIWCCD</sequence>
<proteinExistence type="predicted"/>
<name>A0AC35F921_9BILA</name>
<protein>
    <submittedName>
        <fullName evidence="2">Uncharacterized protein</fullName>
    </submittedName>
</protein>
<evidence type="ECO:0000313" key="2">
    <source>
        <dbReference type="WBParaSite" id="PS1159_v2.g14871.t1"/>
    </source>
</evidence>
<reference evidence="2" key="1">
    <citation type="submission" date="2022-11" db="UniProtKB">
        <authorList>
            <consortium name="WormBaseParasite"/>
        </authorList>
    </citation>
    <scope>IDENTIFICATION</scope>
</reference>
<evidence type="ECO:0000313" key="1">
    <source>
        <dbReference type="Proteomes" id="UP000887580"/>
    </source>
</evidence>
<dbReference type="WBParaSite" id="PS1159_v2.g14871.t1">
    <property type="protein sequence ID" value="PS1159_v2.g14871.t1"/>
    <property type="gene ID" value="PS1159_v2.g14871"/>
</dbReference>
<dbReference type="Proteomes" id="UP000887580">
    <property type="component" value="Unplaced"/>
</dbReference>
<accession>A0AC35F921</accession>
<organism evidence="1 2">
    <name type="scientific">Panagrolaimus sp. PS1159</name>
    <dbReference type="NCBI Taxonomy" id="55785"/>
    <lineage>
        <taxon>Eukaryota</taxon>
        <taxon>Metazoa</taxon>
        <taxon>Ecdysozoa</taxon>
        <taxon>Nematoda</taxon>
        <taxon>Chromadorea</taxon>
        <taxon>Rhabditida</taxon>
        <taxon>Tylenchina</taxon>
        <taxon>Panagrolaimomorpha</taxon>
        <taxon>Panagrolaimoidea</taxon>
        <taxon>Panagrolaimidae</taxon>
        <taxon>Panagrolaimus</taxon>
    </lineage>
</organism>